<protein>
    <recommendedName>
        <fullName evidence="3">AB hydrolase-1 domain-containing protein</fullName>
    </recommendedName>
</protein>
<evidence type="ECO:0000313" key="5">
    <source>
        <dbReference type="Proteomes" id="UP001152799"/>
    </source>
</evidence>
<dbReference type="GO" id="GO:0016042">
    <property type="term" value="P:lipid catabolic process"/>
    <property type="evidence" value="ECO:0007669"/>
    <property type="project" value="UniProtKB-KW"/>
</dbReference>
<keyword evidence="2" id="KW-0443">Lipid metabolism</keyword>
<keyword evidence="1" id="KW-0442">Lipid degradation</keyword>
<evidence type="ECO:0000259" key="3">
    <source>
        <dbReference type="Pfam" id="PF00561"/>
    </source>
</evidence>
<gene>
    <name evidence="4" type="ORF">CEUTPL_LOCUS1756</name>
</gene>
<evidence type="ECO:0000313" key="4">
    <source>
        <dbReference type="EMBL" id="CAG9761043.1"/>
    </source>
</evidence>
<dbReference type="EMBL" id="OU892277">
    <property type="protein sequence ID" value="CAG9761043.1"/>
    <property type="molecule type" value="Genomic_DNA"/>
</dbReference>
<dbReference type="Pfam" id="PF00561">
    <property type="entry name" value="Abhydrolase_1"/>
    <property type="match status" value="1"/>
</dbReference>
<dbReference type="Proteomes" id="UP001152799">
    <property type="component" value="Chromosome 1"/>
</dbReference>
<proteinExistence type="predicted"/>
<name>A0A9N9QK91_9CUCU</name>
<dbReference type="SUPFAM" id="SSF53474">
    <property type="entry name" value="alpha/beta-Hydrolases"/>
    <property type="match status" value="1"/>
</dbReference>
<dbReference type="PANTHER" id="PTHR11005">
    <property type="entry name" value="LYSOSOMAL ACID LIPASE-RELATED"/>
    <property type="match status" value="1"/>
</dbReference>
<dbReference type="InterPro" id="IPR000073">
    <property type="entry name" value="AB_hydrolase_1"/>
</dbReference>
<feature type="domain" description="AB hydrolase-1" evidence="3">
    <location>
        <begin position="8"/>
        <end position="273"/>
    </location>
</feature>
<reference evidence="4" key="1">
    <citation type="submission" date="2022-01" db="EMBL/GenBank/DDBJ databases">
        <authorList>
            <person name="King R."/>
        </authorList>
    </citation>
    <scope>NUCLEOTIDE SEQUENCE</scope>
</reference>
<accession>A0A9N9QK91</accession>
<dbReference type="OrthoDB" id="9974421at2759"/>
<sequence>MATDSSCFCGNGNKSFSFYFANLGYDIWLGNFRGTEFSRHKILQRSDKKFWDFSYHENGLYDLSANFKYISAKTKSKIFYIGHSMGGSAMAIYLSMKPEEAMEYVKHTTFLSGSFHMKNTHGIFGFNYVNNMYDLLMLLPNTNMSVLLGLDSFERQFMLQFCLSSLKNAHLCIGIIDSIAGTEGYEMSPENILLALPCGKNQCLKQMLHYVQAIRTQEFRMFDYGPKENMIRYNSTIPPKYDLTKMSTDITFIYGAYDGLATKEDNIYTFNKYRKPNWDAYEIPYNHYNYLFDRKYVDKILYPLILKIINK</sequence>
<evidence type="ECO:0000256" key="2">
    <source>
        <dbReference type="ARBA" id="ARBA00023098"/>
    </source>
</evidence>
<dbReference type="InterPro" id="IPR029058">
    <property type="entry name" value="AB_hydrolase_fold"/>
</dbReference>
<evidence type="ECO:0000256" key="1">
    <source>
        <dbReference type="ARBA" id="ARBA00022963"/>
    </source>
</evidence>
<dbReference type="Gene3D" id="3.40.50.1820">
    <property type="entry name" value="alpha/beta hydrolase"/>
    <property type="match status" value="1"/>
</dbReference>
<dbReference type="AlphaFoldDB" id="A0A9N9QK91"/>
<keyword evidence="5" id="KW-1185">Reference proteome</keyword>
<organism evidence="4 5">
    <name type="scientific">Ceutorhynchus assimilis</name>
    <name type="common">cabbage seed weevil</name>
    <dbReference type="NCBI Taxonomy" id="467358"/>
    <lineage>
        <taxon>Eukaryota</taxon>
        <taxon>Metazoa</taxon>
        <taxon>Ecdysozoa</taxon>
        <taxon>Arthropoda</taxon>
        <taxon>Hexapoda</taxon>
        <taxon>Insecta</taxon>
        <taxon>Pterygota</taxon>
        <taxon>Neoptera</taxon>
        <taxon>Endopterygota</taxon>
        <taxon>Coleoptera</taxon>
        <taxon>Polyphaga</taxon>
        <taxon>Cucujiformia</taxon>
        <taxon>Curculionidae</taxon>
        <taxon>Ceutorhynchinae</taxon>
        <taxon>Ceutorhynchus</taxon>
    </lineage>
</organism>